<accession>A0A5B7E869</accession>
<name>A0A5B7E869_PORTR</name>
<protein>
    <submittedName>
        <fullName evidence="1">Uncharacterized protein</fullName>
    </submittedName>
</protein>
<comment type="caution">
    <text evidence="1">The sequence shown here is derived from an EMBL/GenBank/DDBJ whole genome shotgun (WGS) entry which is preliminary data.</text>
</comment>
<organism evidence="1 2">
    <name type="scientific">Portunus trituberculatus</name>
    <name type="common">Swimming crab</name>
    <name type="synonym">Neptunus trituberculatus</name>
    <dbReference type="NCBI Taxonomy" id="210409"/>
    <lineage>
        <taxon>Eukaryota</taxon>
        <taxon>Metazoa</taxon>
        <taxon>Ecdysozoa</taxon>
        <taxon>Arthropoda</taxon>
        <taxon>Crustacea</taxon>
        <taxon>Multicrustacea</taxon>
        <taxon>Malacostraca</taxon>
        <taxon>Eumalacostraca</taxon>
        <taxon>Eucarida</taxon>
        <taxon>Decapoda</taxon>
        <taxon>Pleocyemata</taxon>
        <taxon>Brachyura</taxon>
        <taxon>Eubrachyura</taxon>
        <taxon>Portunoidea</taxon>
        <taxon>Portunidae</taxon>
        <taxon>Portuninae</taxon>
        <taxon>Portunus</taxon>
    </lineage>
</organism>
<proteinExistence type="predicted"/>
<dbReference type="AlphaFoldDB" id="A0A5B7E869"/>
<evidence type="ECO:0000313" key="2">
    <source>
        <dbReference type="Proteomes" id="UP000324222"/>
    </source>
</evidence>
<dbReference type="Proteomes" id="UP000324222">
    <property type="component" value="Unassembled WGS sequence"/>
</dbReference>
<keyword evidence="2" id="KW-1185">Reference proteome</keyword>
<evidence type="ECO:0000313" key="1">
    <source>
        <dbReference type="EMBL" id="MPC29313.1"/>
    </source>
</evidence>
<gene>
    <name evidence="1" type="ORF">E2C01_022539</name>
</gene>
<sequence>MTHLRTEVTADEIPAIPTHSTPIIIRIIGVFLPRNRGARQALPFSVTCNLSSALVTPLEGLEELSARVAGSSLTLVLVKALVVVVEEVAEVSADRLIETMGAAMTLSLLSSDES</sequence>
<reference evidence="1 2" key="1">
    <citation type="submission" date="2019-05" db="EMBL/GenBank/DDBJ databases">
        <title>Another draft genome of Portunus trituberculatus and its Hox gene families provides insights of decapod evolution.</title>
        <authorList>
            <person name="Jeong J.-H."/>
            <person name="Song I."/>
            <person name="Kim S."/>
            <person name="Choi T."/>
            <person name="Kim D."/>
            <person name="Ryu S."/>
            <person name="Kim W."/>
        </authorList>
    </citation>
    <scope>NUCLEOTIDE SEQUENCE [LARGE SCALE GENOMIC DNA]</scope>
    <source>
        <tissue evidence="1">Muscle</tissue>
    </source>
</reference>
<dbReference type="EMBL" id="VSRR010002050">
    <property type="protein sequence ID" value="MPC29313.1"/>
    <property type="molecule type" value="Genomic_DNA"/>
</dbReference>